<dbReference type="AlphaFoldDB" id="A0A818YB75"/>
<accession>A0A818YB75</accession>
<evidence type="ECO:0000313" key="1">
    <source>
        <dbReference type="EMBL" id="CAF3748540.1"/>
    </source>
</evidence>
<dbReference type="EMBL" id="CAJOBE010001488">
    <property type="protein sequence ID" value="CAF3748540.1"/>
    <property type="molecule type" value="Genomic_DNA"/>
</dbReference>
<protein>
    <submittedName>
        <fullName evidence="1">Uncharacterized protein</fullName>
    </submittedName>
</protein>
<reference evidence="1" key="1">
    <citation type="submission" date="2021-02" db="EMBL/GenBank/DDBJ databases">
        <authorList>
            <person name="Nowell W R."/>
        </authorList>
    </citation>
    <scope>NUCLEOTIDE SEQUENCE</scope>
</reference>
<sequence length="35" mass="4028">LNIEDKNSWTPLYHVVRINALSSMEFVLSDGIDHI</sequence>
<name>A0A818YB75_9BILA</name>
<feature type="non-terminal residue" evidence="1">
    <location>
        <position position="1"/>
    </location>
</feature>
<organism evidence="1 2">
    <name type="scientific">Rotaria sordida</name>
    <dbReference type="NCBI Taxonomy" id="392033"/>
    <lineage>
        <taxon>Eukaryota</taxon>
        <taxon>Metazoa</taxon>
        <taxon>Spiralia</taxon>
        <taxon>Gnathifera</taxon>
        <taxon>Rotifera</taxon>
        <taxon>Eurotatoria</taxon>
        <taxon>Bdelloidea</taxon>
        <taxon>Philodinida</taxon>
        <taxon>Philodinidae</taxon>
        <taxon>Rotaria</taxon>
    </lineage>
</organism>
<dbReference type="Proteomes" id="UP000663874">
    <property type="component" value="Unassembled WGS sequence"/>
</dbReference>
<gene>
    <name evidence="1" type="ORF">FNK824_LOCUS12107</name>
</gene>
<comment type="caution">
    <text evidence="1">The sequence shown here is derived from an EMBL/GenBank/DDBJ whole genome shotgun (WGS) entry which is preliminary data.</text>
</comment>
<proteinExistence type="predicted"/>
<evidence type="ECO:0000313" key="2">
    <source>
        <dbReference type="Proteomes" id="UP000663874"/>
    </source>
</evidence>